<feature type="signal peptide" evidence="1">
    <location>
        <begin position="1"/>
        <end position="22"/>
    </location>
</feature>
<evidence type="ECO:0000313" key="4">
    <source>
        <dbReference type="Proteomes" id="UP000078595"/>
    </source>
</evidence>
<dbReference type="VEuPathDB" id="FungiDB:I303_06264"/>
<dbReference type="KEGG" id="kdj:28969963"/>
<evidence type="ECO:0000256" key="1">
    <source>
        <dbReference type="SAM" id="SignalP"/>
    </source>
</evidence>
<evidence type="ECO:0000313" key="3">
    <source>
        <dbReference type="EMBL" id="WWC63640.1"/>
    </source>
</evidence>
<organism evidence="2">
    <name type="scientific">Kwoniella dejecticola CBS 10117</name>
    <dbReference type="NCBI Taxonomy" id="1296121"/>
    <lineage>
        <taxon>Eukaryota</taxon>
        <taxon>Fungi</taxon>
        <taxon>Dikarya</taxon>
        <taxon>Basidiomycota</taxon>
        <taxon>Agaricomycotina</taxon>
        <taxon>Tremellomycetes</taxon>
        <taxon>Tremellales</taxon>
        <taxon>Cryptococcaceae</taxon>
        <taxon>Kwoniella</taxon>
    </lineage>
</organism>
<keyword evidence="1" id="KW-0732">Signal</keyword>
<reference evidence="3" key="3">
    <citation type="submission" date="2024-02" db="EMBL/GenBank/DDBJ databases">
        <title>Comparative genomics of Cryptococcus and Kwoniella reveals pathogenesis evolution and contrasting modes of karyotype evolution via chromosome fusion or intercentromeric recombination.</title>
        <authorList>
            <person name="Coelho M.A."/>
            <person name="David-Palma M."/>
            <person name="Shea T."/>
            <person name="Bowers K."/>
            <person name="McGinley-Smith S."/>
            <person name="Mohammad A.W."/>
            <person name="Gnirke A."/>
            <person name="Yurkov A.M."/>
            <person name="Nowrousian M."/>
            <person name="Sun S."/>
            <person name="Cuomo C.A."/>
            <person name="Heitman J."/>
        </authorList>
    </citation>
    <scope>NUCLEOTIDE SEQUENCE</scope>
    <source>
        <strain evidence="3">CBS 10117</strain>
    </source>
</reference>
<dbReference type="RefSeq" id="XP_018261819.1">
    <property type="nucleotide sequence ID" value="XM_018409546.1"/>
</dbReference>
<feature type="chain" id="PRO_5008342028" description="Ig-like domain-containing protein" evidence="1">
    <location>
        <begin position="23"/>
        <end position="138"/>
    </location>
</feature>
<name>A0A1A6A1P1_9TREE</name>
<proteinExistence type="predicted"/>
<dbReference type="EMBL" id="CP144536">
    <property type="protein sequence ID" value="WWC63640.1"/>
    <property type="molecule type" value="Genomic_DNA"/>
</dbReference>
<accession>A0A1A6A1P1</accession>
<gene>
    <name evidence="2" type="ORF">I303_06264</name>
    <name evidence="3" type="ORF">I303_106245</name>
</gene>
<evidence type="ECO:0000313" key="2">
    <source>
        <dbReference type="EMBL" id="OBR83977.1"/>
    </source>
</evidence>
<dbReference type="EMBL" id="KI894033">
    <property type="protein sequence ID" value="OBR83977.1"/>
    <property type="molecule type" value="Genomic_DNA"/>
</dbReference>
<evidence type="ECO:0008006" key="5">
    <source>
        <dbReference type="Google" id="ProtNLM"/>
    </source>
</evidence>
<protein>
    <recommendedName>
        <fullName evidence="5">Ig-like domain-containing protein</fullName>
    </recommendedName>
</protein>
<keyword evidence="4" id="KW-1185">Reference proteome</keyword>
<sequence length="138" mass="15088">MNCRALAMLLPFLGLHIVSVTAAPLDEIVIKYDGDTEFKWEKKVGSGDYASDKGGERTYTLQGGQADFKIVPNDKITFNCHATGGSQPAASFKFISQYPYLEGREHDHARVWCPPGEAEKQAGWKDGVAVPALDSDLL</sequence>
<reference evidence="3" key="2">
    <citation type="submission" date="2013-07" db="EMBL/GenBank/DDBJ databases">
        <authorList>
            <consortium name="The Broad Institute Genome Sequencing Platform"/>
            <person name="Cuomo C."/>
            <person name="Litvintseva A."/>
            <person name="Chen Y."/>
            <person name="Heitman J."/>
            <person name="Sun S."/>
            <person name="Springer D."/>
            <person name="Dromer F."/>
            <person name="Young S.K."/>
            <person name="Zeng Q."/>
            <person name="Gargeya S."/>
            <person name="Fitzgerald M."/>
            <person name="Abouelleil A."/>
            <person name="Alvarado L."/>
            <person name="Berlin A.M."/>
            <person name="Chapman S.B."/>
            <person name="Dewar J."/>
            <person name="Goldberg J."/>
            <person name="Griggs A."/>
            <person name="Gujja S."/>
            <person name="Hansen M."/>
            <person name="Howarth C."/>
            <person name="Imamovic A."/>
            <person name="Larimer J."/>
            <person name="McCowan C."/>
            <person name="Murphy C."/>
            <person name="Pearson M."/>
            <person name="Priest M."/>
            <person name="Roberts A."/>
            <person name="Saif S."/>
            <person name="Shea T."/>
            <person name="Sykes S."/>
            <person name="Wortman J."/>
            <person name="Nusbaum C."/>
            <person name="Birren B."/>
        </authorList>
    </citation>
    <scope>NUCLEOTIDE SEQUENCE</scope>
    <source>
        <strain evidence="3">CBS 10117</strain>
    </source>
</reference>
<reference evidence="2" key="1">
    <citation type="submission" date="2013-07" db="EMBL/GenBank/DDBJ databases">
        <title>The Genome Sequence of Cryptococcus dejecticola CBS10117.</title>
        <authorList>
            <consortium name="The Broad Institute Genome Sequencing Platform"/>
            <person name="Cuomo C."/>
            <person name="Litvintseva A."/>
            <person name="Chen Y."/>
            <person name="Heitman J."/>
            <person name="Sun S."/>
            <person name="Springer D."/>
            <person name="Dromer F."/>
            <person name="Young S.K."/>
            <person name="Zeng Q."/>
            <person name="Gargeya S."/>
            <person name="Fitzgerald M."/>
            <person name="Abouelleil A."/>
            <person name="Alvarado L."/>
            <person name="Berlin A.M."/>
            <person name="Chapman S.B."/>
            <person name="Dewar J."/>
            <person name="Goldberg J."/>
            <person name="Griggs A."/>
            <person name="Gujja S."/>
            <person name="Hansen M."/>
            <person name="Howarth C."/>
            <person name="Imamovic A."/>
            <person name="Larimer J."/>
            <person name="McCowan C."/>
            <person name="Murphy C."/>
            <person name="Pearson M."/>
            <person name="Priest M."/>
            <person name="Roberts A."/>
            <person name="Saif S."/>
            <person name="Shea T."/>
            <person name="Sykes S."/>
            <person name="Wortman J."/>
            <person name="Nusbaum C."/>
            <person name="Birren B."/>
        </authorList>
    </citation>
    <scope>NUCLEOTIDE SEQUENCE [LARGE SCALE GENOMIC DNA]</scope>
    <source>
        <strain evidence="2">CBS 10117</strain>
    </source>
</reference>
<dbReference type="GeneID" id="28969963"/>
<dbReference type="AlphaFoldDB" id="A0A1A6A1P1"/>
<dbReference type="Proteomes" id="UP000078595">
    <property type="component" value="Chromosome 7"/>
</dbReference>